<dbReference type="AlphaFoldDB" id="A0AAN6XR76"/>
<evidence type="ECO:0000313" key="2">
    <source>
        <dbReference type="EMBL" id="KAK4205063.1"/>
    </source>
</evidence>
<comment type="caution">
    <text evidence="2">The sequence shown here is derived from an EMBL/GenBank/DDBJ whole genome shotgun (WGS) entry which is preliminary data.</text>
</comment>
<protein>
    <submittedName>
        <fullName evidence="2">HET domain-containing protein</fullName>
    </submittedName>
</protein>
<accession>A0AAN6XR76</accession>
<proteinExistence type="predicted"/>
<dbReference type="PANTHER" id="PTHR10622:SF10">
    <property type="entry name" value="HET DOMAIN-CONTAINING PROTEIN"/>
    <property type="match status" value="1"/>
</dbReference>
<dbReference type="Pfam" id="PF06985">
    <property type="entry name" value="HET"/>
    <property type="match status" value="1"/>
</dbReference>
<evidence type="ECO:0000259" key="1">
    <source>
        <dbReference type="Pfam" id="PF06985"/>
    </source>
</evidence>
<gene>
    <name evidence="2" type="ORF">QBC40DRAFT_65708</name>
</gene>
<organism evidence="2 3">
    <name type="scientific">Triangularia verruculosa</name>
    <dbReference type="NCBI Taxonomy" id="2587418"/>
    <lineage>
        <taxon>Eukaryota</taxon>
        <taxon>Fungi</taxon>
        <taxon>Dikarya</taxon>
        <taxon>Ascomycota</taxon>
        <taxon>Pezizomycotina</taxon>
        <taxon>Sordariomycetes</taxon>
        <taxon>Sordariomycetidae</taxon>
        <taxon>Sordariales</taxon>
        <taxon>Podosporaceae</taxon>
        <taxon>Triangularia</taxon>
    </lineage>
</organism>
<feature type="domain" description="Heterokaryon incompatibility" evidence="1">
    <location>
        <begin position="21"/>
        <end position="154"/>
    </location>
</feature>
<evidence type="ECO:0000313" key="3">
    <source>
        <dbReference type="Proteomes" id="UP001303160"/>
    </source>
</evidence>
<reference evidence="2" key="2">
    <citation type="submission" date="2023-05" db="EMBL/GenBank/DDBJ databases">
        <authorList>
            <consortium name="Lawrence Berkeley National Laboratory"/>
            <person name="Steindorff A."/>
            <person name="Hensen N."/>
            <person name="Bonometti L."/>
            <person name="Westerberg I."/>
            <person name="Brannstrom I.O."/>
            <person name="Guillou S."/>
            <person name="Cros-Aarteil S."/>
            <person name="Calhoun S."/>
            <person name="Haridas S."/>
            <person name="Kuo A."/>
            <person name="Mondo S."/>
            <person name="Pangilinan J."/>
            <person name="Riley R."/>
            <person name="Labutti K."/>
            <person name="Andreopoulos B."/>
            <person name="Lipzen A."/>
            <person name="Chen C."/>
            <person name="Yanf M."/>
            <person name="Daum C."/>
            <person name="Ng V."/>
            <person name="Clum A."/>
            <person name="Ohm R."/>
            <person name="Martin F."/>
            <person name="Silar P."/>
            <person name="Natvig D."/>
            <person name="Lalanne C."/>
            <person name="Gautier V."/>
            <person name="Ament-Velasquez S.L."/>
            <person name="Kruys A."/>
            <person name="Hutchinson M.I."/>
            <person name="Powell A.J."/>
            <person name="Barry K."/>
            <person name="Miller A.N."/>
            <person name="Grigoriev I.V."/>
            <person name="Debuchy R."/>
            <person name="Gladieux P."/>
            <person name="Thoren M.H."/>
            <person name="Johannesson H."/>
        </authorList>
    </citation>
    <scope>NUCLEOTIDE SEQUENCE</scope>
    <source>
        <strain evidence="2">CBS 315.58</strain>
    </source>
</reference>
<reference evidence="2" key="1">
    <citation type="journal article" date="2023" name="Mol. Phylogenet. Evol.">
        <title>Genome-scale phylogeny and comparative genomics of the fungal order Sordariales.</title>
        <authorList>
            <person name="Hensen N."/>
            <person name="Bonometti L."/>
            <person name="Westerberg I."/>
            <person name="Brannstrom I.O."/>
            <person name="Guillou S."/>
            <person name="Cros-Aarteil S."/>
            <person name="Calhoun S."/>
            <person name="Haridas S."/>
            <person name="Kuo A."/>
            <person name="Mondo S."/>
            <person name="Pangilinan J."/>
            <person name="Riley R."/>
            <person name="LaButti K."/>
            <person name="Andreopoulos B."/>
            <person name="Lipzen A."/>
            <person name="Chen C."/>
            <person name="Yan M."/>
            <person name="Daum C."/>
            <person name="Ng V."/>
            <person name="Clum A."/>
            <person name="Steindorff A."/>
            <person name="Ohm R.A."/>
            <person name="Martin F."/>
            <person name="Silar P."/>
            <person name="Natvig D.O."/>
            <person name="Lalanne C."/>
            <person name="Gautier V."/>
            <person name="Ament-Velasquez S.L."/>
            <person name="Kruys A."/>
            <person name="Hutchinson M.I."/>
            <person name="Powell A.J."/>
            <person name="Barry K."/>
            <person name="Miller A.N."/>
            <person name="Grigoriev I.V."/>
            <person name="Debuchy R."/>
            <person name="Gladieux P."/>
            <person name="Hiltunen Thoren M."/>
            <person name="Johannesson H."/>
        </authorList>
    </citation>
    <scope>NUCLEOTIDE SEQUENCE</scope>
    <source>
        <strain evidence="2">CBS 315.58</strain>
    </source>
</reference>
<dbReference type="EMBL" id="MU863878">
    <property type="protein sequence ID" value="KAK4205063.1"/>
    <property type="molecule type" value="Genomic_DNA"/>
</dbReference>
<keyword evidence="3" id="KW-1185">Reference proteome</keyword>
<dbReference type="InterPro" id="IPR010730">
    <property type="entry name" value="HET"/>
</dbReference>
<name>A0AAN6XR76_9PEZI</name>
<dbReference type="Proteomes" id="UP001303160">
    <property type="component" value="Unassembled WGS sequence"/>
</dbReference>
<dbReference type="PANTHER" id="PTHR10622">
    <property type="entry name" value="HET DOMAIN-CONTAINING PROTEIN"/>
    <property type="match status" value="1"/>
</dbReference>
<sequence length="487" mass="56081">MRLINTTDLTLREFGGNPPPYAILSHTWGEGEVTFWDMMDLPTARTKAGFSRIKHCCEQALRDRLDWAWVDTCCIDKSSSAELSETINSMFSWYERSMKCYALLSDVNTDPSDISFTDPQGYINQYPVGSEGQYLTQYPLFTSRWWRRGWTLQELIAPRDVEFYNRAWQYLISKQTSARLIHRFSGIITLILNHTVSLETVSVAQRMSWASNRYTTREEDMAYCLLGIFNVHMPLLYGEGAVAFQRLQHEILAATEDYTLLLWGLWVQKRLTLLDGIIPSRFPASPNRSEGSGFSACNFHNIRLPLVKAFASSPRDFDTSQQPLVISSHYNMPSRGDPPQVTSRGLRVPMFLQLVTQDHLITHSRLASALQRFWLCVAQEGLEDFSRWVHSSTAARMRDFPLYFGAFESYIDTRNFNVDVDETADTCLPCVLLIGLSSQGHSSNAYVRVMRFFCWVLRSDMFHRHRIRMGRNGHPAHATSKRELTQR</sequence>